<gene>
    <name evidence="16" type="ORF">TDIB3V08_LOCUS326</name>
</gene>
<dbReference type="InterPro" id="IPR036770">
    <property type="entry name" value="Ankyrin_rpt-contain_sf"/>
</dbReference>
<dbReference type="FunFam" id="1.25.40.20:FF:000079">
    <property type="entry name" value="Protein phosphatase 1 regulatory subunit 16B"/>
    <property type="match status" value="1"/>
</dbReference>
<reference evidence="16" key="1">
    <citation type="submission" date="2020-11" db="EMBL/GenBank/DDBJ databases">
        <authorList>
            <person name="Tran Van P."/>
        </authorList>
    </citation>
    <scope>NUCLEOTIDE SEQUENCE</scope>
</reference>
<keyword evidence="5" id="KW-0677">Repeat</keyword>
<feature type="repeat" description="ANK" evidence="15">
    <location>
        <begin position="131"/>
        <end position="163"/>
    </location>
</feature>
<dbReference type="GO" id="GO:0005737">
    <property type="term" value="C:cytoplasm"/>
    <property type="evidence" value="ECO:0007669"/>
    <property type="project" value="TreeGrafter"/>
</dbReference>
<evidence type="ECO:0000256" key="14">
    <source>
        <dbReference type="ARBA" id="ARBA00072668"/>
    </source>
</evidence>
<organism evidence="16">
    <name type="scientific">Timema douglasi</name>
    <name type="common">Walking stick</name>
    <dbReference type="NCBI Taxonomy" id="61478"/>
    <lineage>
        <taxon>Eukaryota</taxon>
        <taxon>Metazoa</taxon>
        <taxon>Ecdysozoa</taxon>
        <taxon>Arthropoda</taxon>
        <taxon>Hexapoda</taxon>
        <taxon>Insecta</taxon>
        <taxon>Pterygota</taxon>
        <taxon>Neoptera</taxon>
        <taxon>Polyneoptera</taxon>
        <taxon>Phasmatodea</taxon>
        <taxon>Timematodea</taxon>
        <taxon>Timematoidea</taxon>
        <taxon>Timematidae</taxon>
        <taxon>Timema</taxon>
    </lineage>
</organism>
<dbReference type="FunFam" id="1.25.40.20:FF:000198">
    <property type="entry name" value="Myosin binding subunit, isoform P"/>
    <property type="match status" value="1"/>
</dbReference>
<dbReference type="PROSITE" id="PS50088">
    <property type="entry name" value="ANK_REPEAT"/>
    <property type="match status" value="4"/>
</dbReference>
<dbReference type="GO" id="GO:0005886">
    <property type="term" value="C:plasma membrane"/>
    <property type="evidence" value="ECO:0007669"/>
    <property type="project" value="UniProtKB-SubCell"/>
</dbReference>
<feature type="repeat" description="ANK" evidence="15">
    <location>
        <begin position="226"/>
        <end position="258"/>
    </location>
</feature>
<dbReference type="GO" id="GO:0004857">
    <property type="term" value="F:enzyme inhibitor activity"/>
    <property type="evidence" value="ECO:0007669"/>
    <property type="project" value="TreeGrafter"/>
</dbReference>
<evidence type="ECO:0000256" key="3">
    <source>
        <dbReference type="ARBA" id="ARBA00022481"/>
    </source>
</evidence>
<evidence type="ECO:0000256" key="11">
    <source>
        <dbReference type="ARBA" id="ARBA00023289"/>
    </source>
</evidence>
<dbReference type="Gene3D" id="1.25.40.20">
    <property type="entry name" value="Ankyrin repeat-containing domain"/>
    <property type="match status" value="2"/>
</dbReference>
<keyword evidence="6 15" id="KW-0040">ANK repeat</keyword>
<dbReference type="Pfam" id="PF12796">
    <property type="entry name" value="Ank_2"/>
    <property type="match status" value="2"/>
</dbReference>
<feature type="repeat" description="ANK" evidence="15">
    <location>
        <begin position="98"/>
        <end position="130"/>
    </location>
</feature>
<comment type="subcellular location">
    <subcellularLocation>
        <location evidence="1">Cell membrane</location>
        <topology evidence="1">Lipid-anchor</topology>
    </subcellularLocation>
</comment>
<proteinExistence type="predicted"/>
<dbReference type="EMBL" id="OA564332">
    <property type="protein sequence ID" value="CAD7193886.1"/>
    <property type="molecule type" value="Genomic_DNA"/>
</dbReference>
<keyword evidence="3" id="KW-0488">Methylation</keyword>
<evidence type="ECO:0000256" key="5">
    <source>
        <dbReference type="ARBA" id="ARBA00022737"/>
    </source>
</evidence>
<evidence type="ECO:0000256" key="15">
    <source>
        <dbReference type="PROSITE-ProRule" id="PRU00023"/>
    </source>
</evidence>
<evidence type="ECO:0000256" key="8">
    <source>
        <dbReference type="ARBA" id="ARBA00023136"/>
    </source>
</evidence>
<evidence type="ECO:0000313" key="16">
    <source>
        <dbReference type="EMBL" id="CAD7193886.1"/>
    </source>
</evidence>
<protein>
    <recommendedName>
        <fullName evidence="14">Protein phosphatase 1 regulatory subunit 16A</fullName>
    </recommendedName>
</protein>
<dbReference type="PANTHER" id="PTHR24179:SF29">
    <property type="entry name" value="LD46604P"/>
    <property type="match status" value="1"/>
</dbReference>
<evidence type="ECO:0000256" key="1">
    <source>
        <dbReference type="ARBA" id="ARBA00004193"/>
    </source>
</evidence>
<evidence type="ECO:0000256" key="9">
    <source>
        <dbReference type="ARBA" id="ARBA00023139"/>
    </source>
</evidence>
<dbReference type="InterPro" id="IPR051226">
    <property type="entry name" value="PP1_Regulatory_Subunit"/>
</dbReference>
<dbReference type="PROSITE" id="PS50297">
    <property type="entry name" value="ANK_REP_REGION"/>
    <property type="match status" value="4"/>
</dbReference>
<dbReference type="SMART" id="SM00248">
    <property type="entry name" value="ANK"/>
    <property type="match status" value="5"/>
</dbReference>
<feature type="repeat" description="ANK" evidence="15">
    <location>
        <begin position="259"/>
        <end position="291"/>
    </location>
</feature>
<evidence type="ECO:0000256" key="13">
    <source>
        <dbReference type="ARBA" id="ARBA00063230"/>
    </source>
</evidence>
<sequence>MEHSDLVAEMPHVEHLSTQERLNLARRRRLQQLKVWTQREKEWYKRHKNSQNPVNNSKKRSIYFSDSVMLLEAAARNDIEEVRRLLIKDVNPDSTNEDGLTALHQCCIDNNEEMMKLLIEYGADVNAEDSEKWTPLHAAATCGHLHLVRFLISRGANLLAVNADGNMPYDICEDESALDYIEGEMARKGVTQELIDETRSSTETKMLQDSQQAAALNRDLEVPDHQGATPLHIAAANGYLRVVEFLLEQNVRTNVRDDDDWQPVHAAACWGHLEVLELLVHHGADLNAKTKHDETPAALERHNMIPETDRGECKGGQRWIEEGDYGACVEPTEHLVLAQMILVVEY</sequence>
<keyword evidence="9" id="KW-0564">Palmitate</keyword>
<dbReference type="InterPro" id="IPR002110">
    <property type="entry name" value="Ankyrin_rpt"/>
</dbReference>
<keyword evidence="4" id="KW-0597">Phosphoprotein</keyword>
<dbReference type="SUPFAM" id="SSF48403">
    <property type="entry name" value="Ankyrin repeat"/>
    <property type="match status" value="1"/>
</dbReference>
<keyword evidence="10" id="KW-0449">Lipoprotein</keyword>
<dbReference type="PANTHER" id="PTHR24179">
    <property type="entry name" value="PROTEIN PHOSPHATASE 1 REGULATORY SUBUNIT 12"/>
    <property type="match status" value="1"/>
</dbReference>
<comment type="subunit">
    <text evidence="13">Binds PP1.</text>
</comment>
<evidence type="ECO:0000256" key="10">
    <source>
        <dbReference type="ARBA" id="ARBA00023288"/>
    </source>
</evidence>
<dbReference type="PRINTS" id="PR01415">
    <property type="entry name" value="ANKYRIN"/>
</dbReference>
<accession>A0A7R8V9B7</accession>
<keyword evidence="7" id="KW-0175">Coiled coil</keyword>
<keyword evidence="11" id="KW-0636">Prenylation</keyword>
<evidence type="ECO:0000256" key="7">
    <source>
        <dbReference type="ARBA" id="ARBA00023054"/>
    </source>
</evidence>
<dbReference type="GO" id="GO:0017020">
    <property type="term" value="F:myosin phosphatase regulator activity"/>
    <property type="evidence" value="ECO:0007669"/>
    <property type="project" value="TreeGrafter"/>
</dbReference>
<evidence type="ECO:0000256" key="4">
    <source>
        <dbReference type="ARBA" id="ARBA00022553"/>
    </source>
</evidence>
<comment type="function">
    <text evidence="12">Inhibits protein phosphatase 1 activity toward phosphorylase, myosin light chain and myosin substrates.</text>
</comment>
<evidence type="ECO:0000256" key="6">
    <source>
        <dbReference type="ARBA" id="ARBA00023043"/>
    </source>
</evidence>
<keyword evidence="2" id="KW-1003">Cell membrane</keyword>
<evidence type="ECO:0000256" key="2">
    <source>
        <dbReference type="ARBA" id="ARBA00022475"/>
    </source>
</evidence>
<evidence type="ECO:0000256" key="12">
    <source>
        <dbReference type="ARBA" id="ARBA00055219"/>
    </source>
</evidence>
<dbReference type="AlphaFoldDB" id="A0A7R8V9B7"/>
<keyword evidence="8" id="KW-0472">Membrane</keyword>
<name>A0A7R8V9B7_TIMDO</name>